<dbReference type="SUPFAM" id="SSF53756">
    <property type="entry name" value="UDP-Glycosyltransferase/glycogen phosphorylase"/>
    <property type="match status" value="1"/>
</dbReference>
<dbReference type="InterPro" id="IPR024542">
    <property type="entry name" value="YkvP_N"/>
</dbReference>
<dbReference type="RefSeq" id="WP_122962209.1">
    <property type="nucleotide sequence ID" value="NZ_BJMH01000055.1"/>
</dbReference>
<dbReference type="GO" id="GO:0008932">
    <property type="term" value="F:lytic endotransglycosylase activity"/>
    <property type="evidence" value="ECO:0007669"/>
    <property type="project" value="TreeGrafter"/>
</dbReference>
<dbReference type="SMART" id="SM00257">
    <property type="entry name" value="LysM"/>
    <property type="match status" value="1"/>
</dbReference>
<reference evidence="2 3" key="1">
    <citation type="submission" date="2019-06" db="EMBL/GenBank/DDBJ databases">
        <title>Whole genome shotgun sequence of Brevibacillus parabrevis NBRC 12334.</title>
        <authorList>
            <person name="Hosoyama A."/>
            <person name="Uohara A."/>
            <person name="Ohji S."/>
            <person name="Ichikawa N."/>
        </authorList>
    </citation>
    <scope>NUCLEOTIDE SEQUENCE [LARGE SCALE GENOMIC DNA]</scope>
    <source>
        <strain evidence="2 3">NBRC 12334</strain>
    </source>
</reference>
<dbReference type="CDD" id="cd00118">
    <property type="entry name" value="LysM"/>
    <property type="match status" value="1"/>
</dbReference>
<dbReference type="PROSITE" id="PS51782">
    <property type="entry name" value="LYSM"/>
    <property type="match status" value="1"/>
</dbReference>
<protein>
    <submittedName>
        <fullName evidence="2">Spore protein YkvP</fullName>
    </submittedName>
</protein>
<dbReference type="Gene3D" id="3.40.50.2000">
    <property type="entry name" value="Glycogen Phosphorylase B"/>
    <property type="match status" value="1"/>
</dbReference>
<gene>
    <name evidence="2" type="primary">ykvP</name>
    <name evidence="2" type="ORF">BPA01_53880</name>
</gene>
<dbReference type="AlphaFoldDB" id="A0A4Y3PW55"/>
<dbReference type="SUPFAM" id="SSF54106">
    <property type="entry name" value="LysM domain"/>
    <property type="match status" value="1"/>
</dbReference>
<evidence type="ECO:0000313" key="3">
    <source>
        <dbReference type="Proteomes" id="UP000316882"/>
    </source>
</evidence>
<dbReference type="Proteomes" id="UP000316882">
    <property type="component" value="Unassembled WGS sequence"/>
</dbReference>
<keyword evidence="3" id="KW-1185">Reference proteome</keyword>
<sequence>MRVLFLESHPMWIHGLPNGFRDSGHDVMISGPLTEQNIPEMLGEFQPDLVIAIGWGPEQTAVKLDWINRYVHEADVPLIYWATEDPTFTESFTMPLIQRVQPDFVFTICSERVDYYAQRGIKAAHMDFGFHSSIHCPVPAEDAYRTSIAVVANAYPHVFKQHADHFRLVSLFTLIRPLLHANMRIDFYGRDWDKMKPYLGLDIPQEWIHGYLSYPDAHKVYSSADIVIGLQNYETQLTQRTYEILGSGGFLVTQDTLAVRSMFTSGKDLLAASTSHETRQIIEHYLQHPEERKQIQEQGRRVVRHASYQHRADYMVQVLQAQGILSTDSETATGPGELISYPERIRQRYEVHDVRRGDTLWKIAQTYGVTIEHIMKENGLTSYDIYIDQYLKIRERSREANESGGGST</sequence>
<dbReference type="InterPro" id="IPR018392">
    <property type="entry name" value="LysM"/>
</dbReference>
<evidence type="ECO:0000259" key="1">
    <source>
        <dbReference type="PROSITE" id="PS51782"/>
    </source>
</evidence>
<dbReference type="EMBL" id="BJMH01000055">
    <property type="protein sequence ID" value="GEB35808.1"/>
    <property type="molecule type" value="Genomic_DNA"/>
</dbReference>
<dbReference type="PANTHER" id="PTHR33734">
    <property type="entry name" value="LYSM DOMAIN-CONTAINING GPI-ANCHORED PROTEIN 2"/>
    <property type="match status" value="1"/>
</dbReference>
<dbReference type="Pfam" id="PF01476">
    <property type="entry name" value="LysM"/>
    <property type="match status" value="1"/>
</dbReference>
<dbReference type="PANTHER" id="PTHR33734:SF22">
    <property type="entry name" value="MEMBRANE-BOUND LYTIC MUREIN TRANSGLYCOSYLASE D"/>
    <property type="match status" value="1"/>
</dbReference>
<dbReference type="InterPro" id="IPR036779">
    <property type="entry name" value="LysM_dom_sf"/>
</dbReference>
<organism evidence="2 3">
    <name type="scientific">Brevibacillus parabrevis</name>
    <dbReference type="NCBI Taxonomy" id="54914"/>
    <lineage>
        <taxon>Bacteria</taxon>
        <taxon>Bacillati</taxon>
        <taxon>Bacillota</taxon>
        <taxon>Bacilli</taxon>
        <taxon>Bacillales</taxon>
        <taxon>Paenibacillaceae</taxon>
        <taxon>Brevibacillus</taxon>
    </lineage>
</organism>
<name>A0A4Y3PW55_BREPA</name>
<evidence type="ECO:0000313" key="2">
    <source>
        <dbReference type="EMBL" id="GEB35808.1"/>
    </source>
</evidence>
<comment type="caution">
    <text evidence="2">The sequence shown here is derived from an EMBL/GenBank/DDBJ whole genome shotgun (WGS) entry which is preliminary data.</text>
</comment>
<dbReference type="Pfam" id="PF13524">
    <property type="entry name" value="Glyco_trans_1_2"/>
    <property type="match status" value="1"/>
</dbReference>
<dbReference type="Pfam" id="PF12996">
    <property type="entry name" value="DUF3880"/>
    <property type="match status" value="1"/>
</dbReference>
<dbReference type="STRING" id="54914.AV540_15835"/>
<dbReference type="InterPro" id="IPR055259">
    <property type="entry name" value="YkvP/CgeB_Glyco_trans-like"/>
</dbReference>
<dbReference type="Gene3D" id="3.10.350.10">
    <property type="entry name" value="LysM domain"/>
    <property type="match status" value="1"/>
</dbReference>
<feature type="domain" description="LysM" evidence="1">
    <location>
        <begin position="350"/>
        <end position="393"/>
    </location>
</feature>
<proteinExistence type="predicted"/>
<accession>A0A4Y3PW55</accession>